<dbReference type="EMBL" id="CALNXJ010000043">
    <property type="protein sequence ID" value="CAH3147345.1"/>
    <property type="molecule type" value="Genomic_DNA"/>
</dbReference>
<feature type="transmembrane region" description="Helical" evidence="7">
    <location>
        <begin position="12"/>
        <end position="36"/>
    </location>
</feature>
<feature type="transmembrane region" description="Helical" evidence="7">
    <location>
        <begin position="184"/>
        <end position="210"/>
    </location>
</feature>
<evidence type="ECO:0000256" key="4">
    <source>
        <dbReference type="ARBA" id="ARBA00022692"/>
    </source>
</evidence>
<evidence type="ECO:0000256" key="5">
    <source>
        <dbReference type="ARBA" id="ARBA00022989"/>
    </source>
</evidence>
<reference evidence="8 9" key="1">
    <citation type="submission" date="2022-05" db="EMBL/GenBank/DDBJ databases">
        <authorList>
            <consortium name="Genoscope - CEA"/>
            <person name="William W."/>
        </authorList>
    </citation>
    <scope>NUCLEOTIDE SEQUENCE [LARGE SCALE GENOMIC DNA]</scope>
</reference>
<comment type="subcellular location">
    <subcellularLocation>
        <location evidence="1">Cell membrane</location>
        <topology evidence="1">Multi-pass membrane protein</topology>
    </subcellularLocation>
    <subcellularLocation>
        <location evidence="7">Membrane</location>
        <topology evidence="7">Multi-pass membrane protein</topology>
    </subcellularLocation>
</comment>
<evidence type="ECO:0000256" key="6">
    <source>
        <dbReference type="ARBA" id="ARBA00023136"/>
    </source>
</evidence>
<evidence type="ECO:0000256" key="1">
    <source>
        <dbReference type="ARBA" id="ARBA00004651"/>
    </source>
</evidence>
<dbReference type="InterPro" id="IPR050895">
    <property type="entry name" value="XK-related_scramblase"/>
</dbReference>
<feature type="transmembrane region" description="Helical" evidence="7">
    <location>
        <begin position="42"/>
        <end position="63"/>
    </location>
</feature>
<organism evidence="8 9">
    <name type="scientific">Pocillopora meandrina</name>
    <dbReference type="NCBI Taxonomy" id="46732"/>
    <lineage>
        <taxon>Eukaryota</taxon>
        <taxon>Metazoa</taxon>
        <taxon>Cnidaria</taxon>
        <taxon>Anthozoa</taxon>
        <taxon>Hexacorallia</taxon>
        <taxon>Scleractinia</taxon>
        <taxon>Astrocoeniina</taxon>
        <taxon>Pocilloporidae</taxon>
        <taxon>Pocillopora</taxon>
    </lineage>
</organism>
<proteinExistence type="inferred from homology"/>
<dbReference type="GO" id="GO:0005886">
    <property type="term" value="C:plasma membrane"/>
    <property type="evidence" value="ECO:0007669"/>
    <property type="project" value="UniProtKB-SubCell"/>
</dbReference>
<keyword evidence="5 7" id="KW-1133">Transmembrane helix</keyword>
<dbReference type="PANTHER" id="PTHR16024">
    <property type="entry name" value="XK-RELATED PROTEIN"/>
    <property type="match status" value="1"/>
</dbReference>
<evidence type="ECO:0000256" key="7">
    <source>
        <dbReference type="RuleBase" id="RU910716"/>
    </source>
</evidence>
<protein>
    <recommendedName>
        <fullName evidence="7">XK-related protein</fullName>
    </recommendedName>
</protein>
<evidence type="ECO:0000256" key="2">
    <source>
        <dbReference type="ARBA" id="ARBA00008789"/>
    </source>
</evidence>
<evidence type="ECO:0000256" key="3">
    <source>
        <dbReference type="ARBA" id="ARBA00022475"/>
    </source>
</evidence>
<sequence length="288" mass="32971">MLVKDLKWYSPFVFFVGAILSFADPITDILTLVEFYRADHKTWFGVGLTFVLLPCFVFQVLFVRLRTQLIASPSNLAMKTAFCALRPFSVAFTILEVFFSFSRNCCEVDRASYEKAEDVFTHIEFAGLFEAVLESTPQFIIQLYAISLREEPAAIIQIISPPISCLILAWAAHQCKKIPSSGDLNVTLQLALYVTHLIFLSSRLFAICYFTVSYKWWVIGVLIFHSCVVVIATVIRNEEEVHCGVYYVFLSILFLDIHCLRDDYVELSMGVDVTDLTMSVFFSYFFLY</sequence>
<name>A0AAU9XGM5_9CNID</name>
<keyword evidence="3" id="KW-1003">Cell membrane</keyword>
<dbReference type="Pfam" id="PF09815">
    <property type="entry name" value="XK-related"/>
    <property type="match status" value="1"/>
</dbReference>
<comment type="similarity">
    <text evidence="2 7">Belongs to the XK family.</text>
</comment>
<evidence type="ECO:0000313" key="8">
    <source>
        <dbReference type="EMBL" id="CAH3147345.1"/>
    </source>
</evidence>
<keyword evidence="4 7" id="KW-0812">Transmembrane</keyword>
<dbReference type="InterPro" id="IPR018629">
    <property type="entry name" value="XK-rel"/>
</dbReference>
<keyword evidence="6 7" id="KW-0472">Membrane</keyword>
<gene>
    <name evidence="8" type="ORF">PMEA_00023337</name>
</gene>
<feature type="transmembrane region" description="Helical" evidence="7">
    <location>
        <begin position="244"/>
        <end position="261"/>
    </location>
</feature>
<evidence type="ECO:0000313" key="9">
    <source>
        <dbReference type="Proteomes" id="UP001159428"/>
    </source>
</evidence>
<comment type="caution">
    <text evidence="8">The sequence shown here is derived from an EMBL/GenBank/DDBJ whole genome shotgun (WGS) entry which is preliminary data.</text>
</comment>
<dbReference type="AlphaFoldDB" id="A0AAU9XGM5"/>
<accession>A0AAU9XGM5</accession>
<dbReference type="PANTHER" id="PTHR16024:SF28">
    <property type="entry name" value="XK-RELATED PROTEIN"/>
    <property type="match status" value="1"/>
</dbReference>
<feature type="transmembrane region" description="Helical" evidence="7">
    <location>
        <begin position="216"/>
        <end position="235"/>
    </location>
</feature>
<dbReference type="Proteomes" id="UP001159428">
    <property type="component" value="Unassembled WGS sequence"/>
</dbReference>
<keyword evidence="9" id="KW-1185">Reference proteome</keyword>